<proteinExistence type="predicted"/>
<feature type="compositionally biased region" description="Low complexity" evidence="1">
    <location>
        <begin position="169"/>
        <end position="186"/>
    </location>
</feature>
<gene>
    <name evidence="3" type="ORF">FB476_0590</name>
</gene>
<dbReference type="Proteomes" id="UP000315133">
    <property type="component" value="Unassembled WGS sequence"/>
</dbReference>
<evidence type="ECO:0000256" key="1">
    <source>
        <dbReference type="SAM" id="MobiDB-lite"/>
    </source>
</evidence>
<feature type="region of interest" description="Disordered" evidence="1">
    <location>
        <begin position="42"/>
        <end position="61"/>
    </location>
</feature>
<organism evidence="3 4">
    <name type="scientific">Ornithinimicrobium humiphilum</name>
    <dbReference type="NCBI Taxonomy" id="125288"/>
    <lineage>
        <taxon>Bacteria</taxon>
        <taxon>Bacillati</taxon>
        <taxon>Actinomycetota</taxon>
        <taxon>Actinomycetes</taxon>
        <taxon>Micrococcales</taxon>
        <taxon>Ornithinimicrobiaceae</taxon>
        <taxon>Ornithinimicrobium</taxon>
    </lineage>
</organism>
<dbReference type="EMBL" id="VFPU01000001">
    <property type="protein sequence ID" value="TQM95740.1"/>
    <property type="molecule type" value="Genomic_DNA"/>
</dbReference>
<dbReference type="RefSeq" id="WP_141817451.1">
    <property type="nucleotide sequence ID" value="NZ_BAAAIL010000003.1"/>
</dbReference>
<feature type="compositionally biased region" description="Polar residues" evidence="1">
    <location>
        <begin position="52"/>
        <end position="61"/>
    </location>
</feature>
<dbReference type="InterPro" id="IPR023346">
    <property type="entry name" value="Lysozyme-like_dom_sf"/>
</dbReference>
<accession>A0A543KL42</accession>
<sequence length="300" mass="30036">MSLAPEQQRASGRHRLRRLGGPAGVVTATIAAGSVALAAYASTGGTGAPSEASASVGQTDPQLAADAVAPVNPETGATAASAFAEAKALRAEQGAAALGLSTSLTSTGVDAVREAADAISAEKAAERRAAAEKAAAEKAAAEQAAAEKAAAEQAEREAAERAAAEEAASRSAARQAAPAQQSAPAQQPAPAPAPAPAPVASGDSRSIARSMLASYGWGDDQFGCLDALWQRESGWSHTATNPSSGAYGIPQSLPASKMASAGADWQTNPATQIRWGLGYISGRYGSPCNAWAHSQSVGWY</sequence>
<keyword evidence="2" id="KW-0812">Transmembrane</keyword>
<dbReference type="SUPFAM" id="SSF53955">
    <property type="entry name" value="Lysozyme-like"/>
    <property type="match status" value="1"/>
</dbReference>
<feature type="transmembrane region" description="Helical" evidence="2">
    <location>
        <begin position="21"/>
        <end position="41"/>
    </location>
</feature>
<keyword evidence="2" id="KW-1133">Transmembrane helix</keyword>
<feature type="region of interest" description="Disordered" evidence="1">
    <location>
        <begin position="146"/>
        <end position="202"/>
    </location>
</feature>
<evidence type="ECO:0000313" key="4">
    <source>
        <dbReference type="Proteomes" id="UP000315133"/>
    </source>
</evidence>
<evidence type="ECO:0008006" key="5">
    <source>
        <dbReference type="Google" id="ProtNLM"/>
    </source>
</evidence>
<reference evidence="3 4" key="1">
    <citation type="submission" date="2019-06" db="EMBL/GenBank/DDBJ databases">
        <title>Sequencing the genomes of 1000 actinobacteria strains.</title>
        <authorList>
            <person name="Klenk H.-P."/>
        </authorList>
    </citation>
    <scope>NUCLEOTIDE SEQUENCE [LARGE SCALE GENOMIC DNA]</scope>
    <source>
        <strain evidence="3 4">DSM 12362</strain>
    </source>
</reference>
<comment type="caution">
    <text evidence="3">The sequence shown here is derived from an EMBL/GenBank/DDBJ whole genome shotgun (WGS) entry which is preliminary data.</text>
</comment>
<dbReference type="AlphaFoldDB" id="A0A543KL42"/>
<feature type="compositionally biased region" description="Basic and acidic residues" evidence="1">
    <location>
        <begin position="149"/>
        <end position="168"/>
    </location>
</feature>
<dbReference type="OrthoDB" id="9766277at2"/>
<name>A0A543KL42_9MICO</name>
<keyword evidence="2" id="KW-0472">Membrane</keyword>
<feature type="compositionally biased region" description="Pro residues" evidence="1">
    <location>
        <begin position="187"/>
        <end position="197"/>
    </location>
</feature>
<keyword evidence="4" id="KW-1185">Reference proteome</keyword>
<protein>
    <recommendedName>
        <fullName evidence="5">Transglycosylase-like protein with SLT domain</fullName>
    </recommendedName>
</protein>
<evidence type="ECO:0000313" key="3">
    <source>
        <dbReference type="EMBL" id="TQM95740.1"/>
    </source>
</evidence>
<evidence type="ECO:0000256" key="2">
    <source>
        <dbReference type="SAM" id="Phobius"/>
    </source>
</evidence>